<feature type="domain" description="SbsA Ig-like" evidence="3">
    <location>
        <begin position="771"/>
        <end position="850"/>
    </location>
</feature>
<dbReference type="Pfam" id="PF26342">
    <property type="entry name" value="TP_1001_2nd"/>
    <property type="match status" value="1"/>
</dbReference>
<dbReference type="AlphaFoldDB" id="A0A085WET5"/>
<evidence type="ECO:0000259" key="3">
    <source>
        <dbReference type="Pfam" id="PF13205"/>
    </source>
</evidence>
<proteinExistence type="predicted"/>
<evidence type="ECO:0000313" key="6">
    <source>
        <dbReference type="Proteomes" id="UP000028725"/>
    </source>
</evidence>
<comment type="caution">
    <text evidence="5">The sequence shown here is derived from an EMBL/GenBank/DDBJ whole genome shotgun (WGS) entry which is preliminary data.</text>
</comment>
<dbReference type="InterPro" id="IPR032812">
    <property type="entry name" value="SbsA_Ig"/>
</dbReference>
<keyword evidence="6" id="KW-1185">Reference proteome</keyword>
<evidence type="ECO:0000313" key="5">
    <source>
        <dbReference type="EMBL" id="KFE66198.1"/>
    </source>
</evidence>
<dbReference type="EMBL" id="JMCB01000011">
    <property type="protein sequence ID" value="KFE66198.1"/>
    <property type="molecule type" value="Genomic_DNA"/>
</dbReference>
<dbReference type="STRING" id="394096.DB31_1263"/>
<dbReference type="Gene3D" id="2.60.40.1220">
    <property type="match status" value="1"/>
</dbReference>
<dbReference type="InterPro" id="IPR058683">
    <property type="entry name" value="TP_1001-like_C"/>
</dbReference>
<dbReference type="InterPro" id="IPR014755">
    <property type="entry name" value="Cu-Rt/internalin_Ig-like"/>
</dbReference>
<feature type="chain" id="PRO_5001799474" evidence="2">
    <location>
        <begin position="22"/>
        <end position="1068"/>
    </location>
</feature>
<dbReference type="Pfam" id="PF13205">
    <property type="entry name" value="Big_5"/>
    <property type="match status" value="1"/>
</dbReference>
<accession>A0A085WET5</accession>
<keyword evidence="1 2" id="KW-0732">Signal</keyword>
<feature type="domain" description="TP-1001-like C-terminal" evidence="4">
    <location>
        <begin position="857"/>
        <end position="1007"/>
    </location>
</feature>
<dbReference type="Proteomes" id="UP000028725">
    <property type="component" value="Unassembled WGS sequence"/>
</dbReference>
<organism evidence="5 6">
    <name type="scientific">Hyalangium minutum</name>
    <dbReference type="NCBI Taxonomy" id="394096"/>
    <lineage>
        <taxon>Bacteria</taxon>
        <taxon>Pseudomonadati</taxon>
        <taxon>Myxococcota</taxon>
        <taxon>Myxococcia</taxon>
        <taxon>Myxococcales</taxon>
        <taxon>Cystobacterineae</taxon>
        <taxon>Archangiaceae</taxon>
        <taxon>Hyalangium</taxon>
    </lineage>
</organism>
<gene>
    <name evidence="5" type="ORF">DB31_1263</name>
</gene>
<evidence type="ECO:0000259" key="4">
    <source>
        <dbReference type="Pfam" id="PF26342"/>
    </source>
</evidence>
<evidence type="ECO:0000256" key="2">
    <source>
        <dbReference type="SAM" id="SignalP"/>
    </source>
</evidence>
<name>A0A085WET5_9BACT</name>
<dbReference type="PROSITE" id="PS51257">
    <property type="entry name" value="PROKAR_LIPOPROTEIN"/>
    <property type="match status" value="1"/>
</dbReference>
<evidence type="ECO:0000256" key="1">
    <source>
        <dbReference type="ARBA" id="ARBA00022729"/>
    </source>
</evidence>
<sequence length="1068" mass="106788">MLKRNWLHALAVMACALTLTACGGSDDNECTTTSDCKGTPPSGQVYQCINNTCQLRPVPTPTCSPECASNEVCDGSSGTGVCKTCTATQGCTSPLVCDTAANGGKGVCRACSDTSNNGTDQGCSAAAPVCDPAGNNGVGVCKACQDTASGGAVDSGCSVSTPMCNPAANNGAGLCTACVDSAEGNGQDLGCSTSSPVCDPTSASGVGACKTCLDSATGTDTDTGCTAAAPLCNTSANGGRGVCTACRDTATGTGTDSGCADTAPICDPTANNGAGACKSCVDSATGTGTDTGCGATTPLCDATGNNGAGACKACLDNATGTGTDLGCTSLAALCDPAAASGVGACRACLNTSSSSADLGCSAPTDICDTAANNSVGACKVCLGDNEGCSGNQTCNAAGTACEGCADDSECSNPSTPVCKPPPPVSICVECTTNANCAATRPVCDSATNFCGCTSDEQCASAPGNTDYCDTTVNNSRGQCTECLTDAHCAGNPSRKFCDNRMACIQCRGNADCSVGQVCNASKSCQADPAVDPAATSAQIQAFLDAPVGTLTPPLTISNGFVTYIKPLVGTDDAGFFVQAQPDGPAMFVAVDATTHQLQVGDRITFSVGAVTALSGGLEAATSITNLTIGSRGHPVQNLNTATPAGLAADRSSASDLQTNVIAGYESELVRLTGTIASALNASGTGHVGYNITTAGMTTAAGTFRLRVPDTFPDALDIVQTCNFTLKAGPVWRFTSGTTPVNQSQPSAYYVSDLTFFGCPAPKVLTAAARSLTQVVLTFDRRIDPSTVLSNGSQFTFSNGLTASAVQVTARQISLTTSEQTAGADYTVTVADTVKDLNGTGVAAPTNTATFRGYRVPATLRISEVGPTMASNADMVELVAVTAGTVDGFLLQQDINSPVTLSTFPNASVAAGDIIVVHIAPPAGYASETTGKAQFPASATPINYDTAWDFAGGTTGITYSSRLIVLKDSAGTIQDAVPFANTTGTPPAAFVGNLQALQAAGQWLPADCGGNPCTFTTVPSALDVAADWTGLPSSNADRTSNTVRRITANDTNMRADWGVGAPTWGAPNP</sequence>
<dbReference type="RefSeq" id="WP_240486911.1">
    <property type="nucleotide sequence ID" value="NZ_JMCB01000011.1"/>
</dbReference>
<protein>
    <submittedName>
        <fullName evidence="5">Uncharacterized protein</fullName>
    </submittedName>
</protein>
<reference evidence="5 6" key="1">
    <citation type="submission" date="2014-04" db="EMBL/GenBank/DDBJ databases">
        <title>Genome assembly of Hyalangium minutum DSM 14724.</title>
        <authorList>
            <person name="Sharma G."/>
            <person name="Subramanian S."/>
        </authorList>
    </citation>
    <scope>NUCLEOTIDE SEQUENCE [LARGE SCALE GENOMIC DNA]</scope>
    <source>
        <strain evidence="5 6">DSM 14724</strain>
    </source>
</reference>
<feature type="signal peptide" evidence="2">
    <location>
        <begin position="1"/>
        <end position="21"/>
    </location>
</feature>